<dbReference type="KEGG" id="bfo:118418691"/>
<dbReference type="GO" id="GO:0005856">
    <property type="term" value="C:cytoskeleton"/>
    <property type="evidence" value="ECO:0000318"/>
    <property type="project" value="GO_Central"/>
</dbReference>
<organism evidence="5 6">
    <name type="scientific">Branchiostoma floridae</name>
    <name type="common">Florida lancelet</name>
    <name type="synonym">Amphioxus</name>
    <dbReference type="NCBI Taxonomy" id="7739"/>
    <lineage>
        <taxon>Eukaryota</taxon>
        <taxon>Metazoa</taxon>
        <taxon>Chordata</taxon>
        <taxon>Cephalochordata</taxon>
        <taxon>Leptocardii</taxon>
        <taxon>Amphioxiformes</taxon>
        <taxon>Branchiostomatidae</taxon>
        <taxon>Branchiostoma</taxon>
    </lineage>
</organism>
<feature type="compositionally biased region" description="Basic and acidic residues" evidence="2">
    <location>
        <begin position="556"/>
        <end position="586"/>
    </location>
</feature>
<feature type="region of interest" description="Disordered" evidence="2">
    <location>
        <begin position="687"/>
        <end position="907"/>
    </location>
</feature>
<dbReference type="Pfam" id="PF18382">
    <property type="entry name" value="Formin_GBD_N"/>
    <property type="match status" value="1"/>
</dbReference>
<gene>
    <name evidence="6" type="primary">LOC118418691</name>
</gene>
<dbReference type="RefSeq" id="XP_035680580.1">
    <property type="nucleotide sequence ID" value="XM_035824687.1"/>
</dbReference>
<feature type="compositionally biased region" description="Basic and acidic residues" evidence="2">
    <location>
        <begin position="623"/>
        <end position="632"/>
    </location>
</feature>
<dbReference type="GO" id="GO:0051015">
    <property type="term" value="F:actin filament binding"/>
    <property type="evidence" value="ECO:0000318"/>
    <property type="project" value="GO_Central"/>
</dbReference>
<feature type="region of interest" description="Disordered" evidence="2">
    <location>
        <begin position="988"/>
        <end position="1242"/>
    </location>
</feature>
<feature type="compositionally biased region" description="Polar residues" evidence="2">
    <location>
        <begin position="1048"/>
        <end position="1074"/>
    </location>
</feature>
<feature type="compositionally biased region" description="Polar residues" evidence="2">
    <location>
        <begin position="345"/>
        <end position="364"/>
    </location>
</feature>
<dbReference type="InterPro" id="IPR016024">
    <property type="entry name" value="ARM-type_fold"/>
</dbReference>
<feature type="domain" description="GBD/FH3" evidence="3">
    <location>
        <begin position="31"/>
        <end position="414"/>
    </location>
</feature>
<dbReference type="PROSITE" id="PS51232">
    <property type="entry name" value="GBD_FH3"/>
    <property type="match status" value="1"/>
</dbReference>
<dbReference type="OMA" id="PEDICCH"/>
<feature type="region of interest" description="Disordered" evidence="2">
    <location>
        <begin position="922"/>
        <end position="973"/>
    </location>
</feature>
<keyword evidence="1" id="KW-0009">Actin-binding</keyword>
<accession>A0A9J7LF34</accession>
<feature type="compositionally biased region" description="Basic and acidic residues" evidence="2">
    <location>
        <begin position="990"/>
        <end position="1002"/>
    </location>
</feature>
<dbReference type="InterPro" id="IPR015425">
    <property type="entry name" value="FH2_Formin"/>
</dbReference>
<feature type="domain" description="FH2" evidence="4">
    <location>
        <begin position="1659"/>
        <end position="2055"/>
    </location>
</feature>
<dbReference type="SUPFAM" id="SSF101447">
    <property type="entry name" value="Formin homology 2 domain (FH2 domain)"/>
    <property type="match status" value="1"/>
</dbReference>
<evidence type="ECO:0000259" key="4">
    <source>
        <dbReference type="PROSITE" id="PS51444"/>
    </source>
</evidence>
<dbReference type="InterPro" id="IPR041387">
    <property type="entry name" value="FHOD1_GBD_N"/>
</dbReference>
<feature type="compositionally biased region" description="Basic and acidic residues" evidence="2">
    <location>
        <begin position="784"/>
        <end position="795"/>
    </location>
</feature>
<feature type="compositionally biased region" description="Polar residues" evidence="2">
    <location>
        <begin position="471"/>
        <end position="482"/>
    </location>
</feature>
<feature type="compositionally biased region" description="Basic and acidic residues" evidence="2">
    <location>
        <begin position="936"/>
        <end position="954"/>
    </location>
</feature>
<feature type="compositionally biased region" description="Low complexity" evidence="2">
    <location>
        <begin position="855"/>
        <end position="878"/>
    </location>
</feature>
<evidence type="ECO:0000313" key="6">
    <source>
        <dbReference type="RefSeq" id="XP_035680580.1"/>
    </source>
</evidence>
<feature type="region of interest" description="Disordered" evidence="2">
    <location>
        <begin position="341"/>
        <end position="484"/>
    </location>
</feature>
<feature type="compositionally biased region" description="Basic and acidic residues" evidence="2">
    <location>
        <begin position="1032"/>
        <end position="1042"/>
    </location>
</feature>
<feature type="compositionally biased region" description="Low complexity" evidence="2">
    <location>
        <begin position="1128"/>
        <end position="1146"/>
    </location>
</feature>
<feature type="compositionally biased region" description="Pro residues" evidence="2">
    <location>
        <begin position="1588"/>
        <end position="1647"/>
    </location>
</feature>
<dbReference type="OrthoDB" id="9806920at2759"/>
<dbReference type="Pfam" id="PF02181">
    <property type="entry name" value="FH2"/>
    <property type="match status" value="1"/>
</dbReference>
<dbReference type="Pfam" id="PF24959">
    <property type="entry name" value="FH3_FHOD1-3"/>
    <property type="match status" value="1"/>
</dbReference>
<feature type="compositionally biased region" description="Basic and acidic residues" evidence="2">
    <location>
        <begin position="1"/>
        <end position="10"/>
    </location>
</feature>
<feature type="compositionally biased region" description="Low complexity" evidence="2">
    <location>
        <begin position="1195"/>
        <end position="1212"/>
    </location>
</feature>
<feature type="compositionally biased region" description="Basic and acidic residues" evidence="2">
    <location>
        <begin position="1468"/>
        <end position="1489"/>
    </location>
</feature>
<dbReference type="FunFam" id="1.25.10.10:FF:000056">
    <property type="entry name" value="FH1/FH2 domain-containing protein 3 isoform X1"/>
    <property type="match status" value="1"/>
</dbReference>
<feature type="region of interest" description="Disordered" evidence="2">
    <location>
        <begin position="623"/>
        <end position="643"/>
    </location>
</feature>
<feature type="compositionally biased region" description="Polar residues" evidence="2">
    <location>
        <begin position="1332"/>
        <end position="1341"/>
    </location>
</feature>
<feature type="region of interest" description="Disordered" evidence="2">
    <location>
        <begin position="1521"/>
        <end position="1547"/>
    </location>
</feature>
<dbReference type="PANTHER" id="PTHR45920:SF4">
    <property type="entry name" value="FORMIN HOMOLOGY 2 DOMAIN CONTAINING, ISOFORM I"/>
    <property type="match status" value="1"/>
</dbReference>
<evidence type="ECO:0000256" key="1">
    <source>
        <dbReference type="ARBA" id="ARBA00023203"/>
    </source>
</evidence>
<protein>
    <submittedName>
        <fullName evidence="6">FH1/FH2 domain-containing protein 3-like isoform X1</fullName>
    </submittedName>
</protein>
<feature type="compositionally biased region" description="Basic residues" evidence="2">
    <location>
        <begin position="2186"/>
        <end position="2202"/>
    </location>
</feature>
<feature type="compositionally biased region" description="Basic and acidic residues" evidence="2">
    <location>
        <begin position="1446"/>
        <end position="1458"/>
    </location>
</feature>
<keyword evidence="5" id="KW-1185">Reference proteome</keyword>
<dbReference type="Gene3D" id="1.20.58.2220">
    <property type="entry name" value="Formin, FH2 domain"/>
    <property type="match status" value="1"/>
</dbReference>
<sequence>MIGRGSDGRTTRMGGQTKAPGGDRRAPSGQTRLPPVRDIDVLLGFSASEQDLNPDQGGEQDPELESKRDSGYIEDCALQISHNGTYLDLDSTLDEQREYLEGFEDSRKNSMILRTQLSVRVHACIEKLLNSSGRELRRALFSLKQIFQDDKDLVHEFVNSEGLTCLIKVGAEADQNYQNYILRALGQVMLYVDGMNGVINHNETIQWLYSLISSKFRLVVKTTLKLLLVFVEYTENNALLLVQAVDAVDNDRGHKPWSNIMDVLNERDAVDTELLVYAMTLVNKTLNAVPDQDTFYDVTDSLEEQGLEKIIQRHLTKKGSDLDLVEQMKIYETALKFEDGEENIPESSQNTLRKTRRTISQTISDEARQSLRKSRRHSLNAGDSSPSPGGKGRSETKGRTETDGETRRSRYSADSETSDDGGDRKSRYSSGVTRQPRESTIAEAPKQNGLSGSTESGKRRSWRDRVYGGQEDTSSNTNSSGYNRGYRSWREELSKFDHILGTTYGISANRHSRYKTQTDSDSDSLRKDKDTNEEKQKEEKETETPVKRGTFYEIMKSIEDQKKQEQEPKKTPEELEEERKAAEEQRLKEMYAEEARKRWKERYLEETELVRSDPDFWKKAEEIQQKRKEEAAKGSYQRQSHSWRDDVAKQLEYAKKLEEEERKVAELERQKREEERRELYLMMGGEFPVFEDWSRDSPPPTEPNDIPLPEAALTEPHDKPDTLANMPQSEEDTELETEQEAEYEDELVNGDEDEDAEEEEEEEVEEGQECDEDLSIENEDEESTQDKLRTLHIDESDLQPSEPSSPQDTSDELVFPSPDNHDTESIHSTSDTPPVTPGEASPVIPDELPSDNTDESPASSVDESPPSSVDESPPISVDESPPMSDNEPSPVTPDELPPIIPDEPITIDCPTIILDELPPLPQVVDDEISPPPGLYRVERTTERLSEQTESKSPEPDEVFEPEDQKPESVSDDVEAALLNALTIKRPRKLSRLESLKQKRKEAEEESSLTNGQGSGSRQSRRERMAALQKEQMAMEKDKDEGSRFLSGTAKTRSSAFITLSRSQSQPEFATNKLNSALRDMKPSLAPAWEEDSSSESSSSSETRVSNSHRKPWQEIISSDSQKYERSSRPSYSSRRSSRDSVQSESNSESDRQSWQDSNSDSRYSSTDRKSSYRKAWEDRDSDSTKSGSSFRHSVSDSVLSRNSNNNRSSSMNGPECGNKDSSQPKHVYTNHQNEHANRRVVSKAVFVNGDDRKSNGPVVAKPVYLNEEGEGMNGHVESDIPPPYVPSNRSKLTNGSVESARRSYNDFRDGMNGEGLVRSHRGSMDRYHDTTRGLSGSTSTDCMADGTPRSSEVVDNRSSSPLLHASGEHGAPGGRTFAVSRRRDERTESVSDEPVTPTSPDMGPVSPSAQSGGLTSNKRWMLAMFYAQNREGKMGDEDEDSDESKDESKEAKEKRRLSIETSETISSRMEKVQQKQKEDVSSPTEKKQPEIASKGKVAAVAEKLKSGAILDEDKIVNGLQAMKVEEKKEEKKPPPPPKSEQDQLWENLMNTDRELVIKDMDFRDLIGDDDMDVLSPFHGMETSTDGYPPRPPPNLFGGPPPPPCVFPGGVPPPPPPPGIPGAPPPPPPPGGPPPPPGAPPPPPPPKAPGSSHLGPAPKNSAIPVKKKKTVRLFWKEVNHYVPPTVANATKGSLWDTLRGVKFQLDTDKLEHLFESRTKEQTPKKVGEGKGKNEVIVLDAKRSNQINIGLTNLPPPRTIKQAILNMDSVAMNREGIEMILKMIPSDEEKTKIQEAQMQNPDTPLGAAEQFLLTLSSISELTARLNFWAFKLDYETMEQEVAEPLMDLKEAMEQLKNNKTLRYILATLLAIGNFLNGAQCKGFQLDYLAKVPEVKDTVHKQSLLYHLCTMVMEKFPESTDLYSEIGAVTRSSKVDFSLLTLNLAKMEKQCRSSWDNLKAIAKHNMASPMKNRLTEFLKDCTERIAILKIVHRRVINRFNKLLIFTGMTPQAIKDTNINQFCKTISEFALEYRTTRERVLQQQKKKANQRERNKTRGKMITDEFGRRFPEAHADLSEMMTKNFAGKSKKEKKEEEEANALKAVLKHGAMNGEVNLNTSMEPRVRTRGKSTGDAKNSTKEPNFVKKMFSGGRSSASSRAKDADPDDNTEEIMERLVKTATNPGTRLIPRERKRARQVNRKSLRRTLKSGLSEQESKALGISGKSNPVNI</sequence>
<feature type="compositionally biased region" description="Basic and acidic residues" evidence="2">
    <location>
        <begin position="1322"/>
        <end position="1331"/>
    </location>
</feature>
<dbReference type="InterPro" id="IPR011989">
    <property type="entry name" value="ARM-like"/>
</dbReference>
<feature type="compositionally biased region" description="Acidic residues" evidence="2">
    <location>
        <begin position="1436"/>
        <end position="1445"/>
    </location>
</feature>
<dbReference type="InterPro" id="IPR014768">
    <property type="entry name" value="GBD/FH3_dom"/>
</dbReference>
<feature type="compositionally biased region" description="Polar residues" evidence="2">
    <location>
        <begin position="798"/>
        <end position="808"/>
    </location>
</feature>
<dbReference type="Proteomes" id="UP000001554">
    <property type="component" value="Chromosome 6"/>
</dbReference>
<dbReference type="InterPro" id="IPR042201">
    <property type="entry name" value="FH2_Formin_sf"/>
</dbReference>
<dbReference type="Gene3D" id="1.25.10.10">
    <property type="entry name" value="Leucine-rich Repeat Variant"/>
    <property type="match status" value="1"/>
</dbReference>
<feature type="region of interest" description="Disordered" evidence="2">
    <location>
        <begin position="1269"/>
        <end position="1417"/>
    </location>
</feature>
<feature type="region of interest" description="Disordered" evidence="2">
    <location>
        <begin position="1"/>
        <end position="68"/>
    </location>
</feature>
<feature type="region of interest" description="Disordered" evidence="2">
    <location>
        <begin position="2119"/>
        <end position="2225"/>
    </location>
</feature>
<dbReference type="PROSITE" id="PS51444">
    <property type="entry name" value="FH2"/>
    <property type="match status" value="1"/>
</dbReference>
<dbReference type="SUPFAM" id="SSF48371">
    <property type="entry name" value="ARM repeat"/>
    <property type="match status" value="1"/>
</dbReference>
<feature type="compositionally biased region" description="Polar residues" evidence="2">
    <location>
        <begin position="1407"/>
        <end position="1417"/>
    </location>
</feature>
<feature type="compositionally biased region" description="Acidic residues" evidence="2">
    <location>
        <begin position="729"/>
        <end position="783"/>
    </location>
</feature>
<dbReference type="PANTHER" id="PTHR45920">
    <property type="entry name" value="FORMIN HOMOLOGY 2 DOMAIN CONTAINING, ISOFORM I"/>
    <property type="match status" value="1"/>
</dbReference>
<feature type="region of interest" description="Disordered" evidence="2">
    <location>
        <begin position="504"/>
        <end position="586"/>
    </location>
</feature>
<feature type="compositionally biased region" description="Polar residues" evidence="2">
    <location>
        <begin position="1287"/>
        <end position="1297"/>
    </location>
</feature>
<evidence type="ECO:0000313" key="5">
    <source>
        <dbReference type="Proteomes" id="UP000001554"/>
    </source>
</evidence>
<dbReference type="SMART" id="SM00498">
    <property type="entry name" value="FH2"/>
    <property type="match status" value="1"/>
</dbReference>
<name>A0A9J7LF34_BRAFL</name>
<proteinExistence type="predicted"/>
<dbReference type="GO" id="GO:0005737">
    <property type="term" value="C:cytoplasm"/>
    <property type="evidence" value="ECO:0000318"/>
    <property type="project" value="GO_Central"/>
</dbReference>
<dbReference type="GO" id="GO:0051496">
    <property type="term" value="P:positive regulation of stress fiber assembly"/>
    <property type="evidence" value="ECO:0000318"/>
    <property type="project" value="GO_Central"/>
</dbReference>
<feature type="compositionally biased region" description="Basic and acidic residues" evidence="2">
    <location>
        <begin position="1523"/>
        <end position="1533"/>
    </location>
</feature>
<reference evidence="5" key="1">
    <citation type="journal article" date="2020" name="Nat. Ecol. Evol.">
        <title>Deeply conserved synteny resolves early events in vertebrate evolution.</title>
        <authorList>
            <person name="Simakov O."/>
            <person name="Marletaz F."/>
            <person name="Yue J.X."/>
            <person name="O'Connell B."/>
            <person name="Jenkins J."/>
            <person name="Brandt A."/>
            <person name="Calef R."/>
            <person name="Tung C.H."/>
            <person name="Huang T.K."/>
            <person name="Schmutz J."/>
            <person name="Satoh N."/>
            <person name="Yu J.K."/>
            <person name="Putnam N.H."/>
            <person name="Green R.E."/>
            <person name="Rokhsar D.S."/>
        </authorList>
    </citation>
    <scope>NUCLEOTIDE SEQUENCE [LARGE SCALE GENOMIC DNA]</scope>
    <source>
        <strain evidence="5">S238N-H82</strain>
    </source>
</reference>
<feature type="compositionally biased region" description="Basic and acidic residues" evidence="2">
    <location>
        <begin position="392"/>
        <end position="413"/>
    </location>
</feature>
<feature type="compositionally biased region" description="Basic and acidic residues" evidence="2">
    <location>
        <begin position="1299"/>
        <end position="1311"/>
    </location>
</feature>
<feature type="compositionally biased region" description="Basic and acidic residues" evidence="2">
    <location>
        <begin position="1165"/>
        <end position="1183"/>
    </location>
</feature>
<feature type="compositionally biased region" description="Polar residues" evidence="2">
    <location>
        <begin position="1154"/>
        <end position="1164"/>
    </location>
</feature>
<feature type="region of interest" description="Disordered" evidence="2">
    <location>
        <begin position="657"/>
        <end position="676"/>
    </location>
</feature>
<feature type="region of interest" description="Disordered" evidence="2">
    <location>
        <begin position="1429"/>
        <end position="1498"/>
    </location>
</feature>
<reference evidence="6" key="2">
    <citation type="submission" date="2025-08" db="UniProtKB">
        <authorList>
            <consortium name="RefSeq"/>
        </authorList>
    </citation>
    <scope>IDENTIFICATION</scope>
    <source>
        <strain evidence="6">S238N-H82</strain>
        <tissue evidence="6">Testes</tissue>
    </source>
</reference>
<evidence type="ECO:0000259" key="3">
    <source>
        <dbReference type="PROSITE" id="PS51232"/>
    </source>
</evidence>
<feature type="region of interest" description="Disordered" evidence="2">
    <location>
        <begin position="1567"/>
        <end position="1663"/>
    </location>
</feature>
<evidence type="ECO:0000256" key="2">
    <source>
        <dbReference type="SAM" id="MobiDB-lite"/>
    </source>
</evidence>
<dbReference type="InterPro" id="IPR056771">
    <property type="entry name" value="FH3_FHOD1-3-like"/>
</dbReference>
<feature type="compositionally biased region" description="Basic and acidic residues" evidence="2">
    <location>
        <begin position="523"/>
        <end position="546"/>
    </location>
</feature>
<dbReference type="GO" id="GO:0007015">
    <property type="term" value="P:actin filament organization"/>
    <property type="evidence" value="ECO:0000318"/>
    <property type="project" value="GO_Central"/>
</dbReference>
<dbReference type="GeneID" id="118418691"/>